<feature type="compositionally biased region" description="Low complexity" evidence="4">
    <location>
        <begin position="115"/>
        <end position="128"/>
    </location>
</feature>
<dbReference type="InterPro" id="IPR011991">
    <property type="entry name" value="ArsR-like_HTH"/>
</dbReference>
<dbReference type="STRING" id="1032480.MLP_34770"/>
<dbReference type="Proteomes" id="UP000007947">
    <property type="component" value="Chromosome"/>
</dbReference>
<dbReference type="PRINTS" id="PR00778">
    <property type="entry name" value="HTHARSR"/>
</dbReference>
<dbReference type="eggNOG" id="COG0640">
    <property type="taxonomic scope" value="Bacteria"/>
</dbReference>
<evidence type="ECO:0000313" key="6">
    <source>
        <dbReference type="EMBL" id="BAK36491.1"/>
    </source>
</evidence>
<evidence type="ECO:0000256" key="2">
    <source>
        <dbReference type="ARBA" id="ARBA00023125"/>
    </source>
</evidence>
<accession>F5XN41</accession>
<dbReference type="RefSeq" id="WP_013864347.1">
    <property type="nucleotide sequence ID" value="NC_015635.1"/>
</dbReference>
<dbReference type="PROSITE" id="PS50987">
    <property type="entry name" value="HTH_ARSR_2"/>
    <property type="match status" value="1"/>
</dbReference>
<dbReference type="EMBL" id="AP012204">
    <property type="protein sequence ID" value="BAK36491.1"/>
    <property type="molecule type" value="Genomic_DNA"/>
</dbReference>
<dbReference type="CDD" id="cd00090">
    <property type="entry name" value="HTH_ARSR"/>
    <property type="match status" value="1"/>
</dbReference>
<dbReference type="InterPro" id="IPR051081">
    <property type="entry name" value="HTH_MetalResp_TranReg"/>
</dbReference>
<feature type="domain" description="HTH arsR-type" evidence="5">
    <location>
        <begin position="1"/>
        <end position="90"/>
    </location>
</feature>
<dbReference type="SUPFAM" id="SSF46785">
    <property type="entry name" value="Winged helix' DNA-binding domain"/>
    <property type="match status" value="1"/>
</dbReference>
<protein>
    <submittedName>
        <fullName evidence="6">ArsR family transcriptional regulator</fullName>
    </submittedName>
</protein>
<keyword evidence="3" id="KW-0804">Transcription</keyword>
<dbReference type="Gene3D" id="1.10.10.10">
    <property type="entry name" value="Winged helix-like DNA-binding domain superfamily/Winged helix DNA-binding domain"/>
    <property type="match status" value="1"/>
</dbReference>
<evidence type="ECO:0000256" key="1">
    <source>
        <dbReference type="ARBA" id="ARBA00023015"/>
    </source>
</evidence>
<name>F5XN41_MICPN</name>
<dbReference type="PANTHER" id="PTHR33154:SF33">
    <property type="entry name" value="TRANSCRIPTIONAL REPRESSOR SDPR"/>
    <property type="match status" value="1"/>
</dbReference>
<dbReference type="InterPro" id="IPR036390">
    <property type="entry name" value="WH_DNA-bd_sf"/>
</dbReference>
<evidence type="ECO:0000259" key="5">
    <source>
        <dbReference type="PROSITE" id="PS50987"/>
    </source>
</evidence>
<keyword evidence="7" id="KW-1185">Reference proteome</keyword>
<reference evidence="6 7" key="1">
    <citation type="submission" date="2011-05" db="EMBL/GenBank/DDBJ databases">
        <title>Whole genome sequence of Microlunatus phosphovorus NM-1.</title>
        <authorList>
            <person name="Hosoyama A."/>
            <person name="Sasaki K."/>
            <person name="Harada T."/>
            <person name="Igarashi R."/>
            <person name="Kawakoshi A."/>
            <person name="Sasagawa M."/>
            <person name="Fukada J."/>
            <person name="Nakamura S."/>
            <person name="Katano Y."/>
            <person name="Hanada S."/>
            <person name="Kamagata Y."/>
            <person name="Nakamura N."/>
            <person name="Yamazaki S."/>
            <person name="Fujita N."/>
        </authorList>
    </citation>
    <scope>NUCLEOTIDE SEQUENCE [LARGE SCALE GENOMIC DNA]</scope>
    <source>
        <strain evidence="7">ATCC 700054 / DSM 10555 / JCM 9379 / NBRC 101784 / NCIMB 13414 / VKM Ac-1990 / NM-1</strain>
    </source>
</reference>
<dbReference type="GO" id="GO:0003677">
    <property type="term" value="F:DNA binding"/>
    <property type="evidence" value="ECO:0007669"/>
    <property type="project" value="UniProtKB-KW"/>
</dbReference>
<keyword evidence="2" id="KW-0238">DNA-binding</keyword>
<dbReference type="NCBIfam" id="NF033788">
    <property type="entry name" value="HTH_metalloreg"/>
    <property type="match status" value="1"/>
</dbReference>
<dbReference type="InterPro" id="IPR001845">
    <property type="entry name" value="HTH_ArsR_DNA-bd_dom"/>
</dbReference>
<gene>
    <name evidence="6" type="ordered locus">MLP_34770</name>
</gene>
<evidence type="ECO:0000256" key="3">
    <source>
        <dbReference type="ARBA" id="ARBA00023163"/>
    </source>
</evidence>
<dbReference type="AlphaFoldDB" id="F5XN41"/>
<dbReference type="SMART" id="SM00418">
    <property type="entry name" value="HTH_ARSR"/>
    <property type="match status" value="1"/>
</dbReference>
<dbReference type="GO" id="GO:0003700">
    <property type="term" value="F:DNA-binding transcription factor activity"/>
    <property type="evidence" value="ECO:0007669"/>
    <property type="project" value="InterPro"/>
</dbReference>
<dbReference type="PANTHER" id="PTHR33154">
    <property type="entry name" value="TRANSCRIPTIONAL REGULATOR, ARSR FAMILY"/>
    <property type="match status" value="1"/>
</dbReference>
<sequence>MQALDALGEPVRRRILEIIADTEVAAGVIADALRDELGLSQPGCSQHLKVLRESGLLQMRAVGTSRLYRIDAERLADAAAWFDQFNRFGDQWRQPLDALETELARGRRERRRSTGDAAGGDPPRAARTSCAAGP</sequence>
<dbReference type="InterPro" id="IPR036388">
    <property type="entry name" value="WH-like_DNA-bd_sf"/>
</dbReference>
<keyword evidence="1" id="KW-0805">Transcription regulation</keyword>
<organism evidence="6 7">
    <name type="scientific">Microlunatus phosphovorus (strain ATCC 700054 / DSM 10555 / JCM 9379 / NBRC 101784 / NCIMB 13414 / VKM Ac-1990 / NM-1)</name>
    <dbReference type="NCBI Taxonomy" id="1032480"/>
    <lineage>
        <taxon>Bacteria</taxon>
        <taxon>Bacillati</taxon>
        <taxon>Actinomycetota</taxon>
        <taxon>Actinomycetes</taxon>
        <taxon>Propionibacteriales</taxon>
        <taxon>Propionibacteriaceae</taxon>
        <taxon>Microlunatus</taxon>
    </lineage>
</organism>
<dbReference type="Pfam" id="PF12840">
    <property type="entry name" value="HTH_20"/>
    <property type="match status" value="1"/>
</dbReference>
<evidence type="ECO:0000256" key="4">
    <source>
        <dbReference type="SAM" id="MobiDB-lite"/>
    </source>
</evidence>
<feature type="region of interest" description="Disordered" evidence="4">
    <location>
        <begin position="104"/>
        <end position="134"/>
    </location>
</feature>
<evidence type="ECO:0000313" key="7">
    <source>
        <dbReference type="Proteomes" id="UP000007947"/>
    </source>
</evidence>
<proteinExistence type="predicted"/>
<dbReference type="HOGENOM" id="CLU_097806_0_0_11"/>
<dbReference type="KEGG" id="mph:MLP_34770"/>